<organism evidence="3 4">
    <name type="scientific">Symbiodinium pilosum</name>
    <name type="common">Dinoflagellate</name>
    <dbReference type="NCBI Taxonomy" id="2952"/>
    <lineage>
        <taxon>Eukaryota</taxon>
        <taxon>Sar</taxon>
        <taxon>Alveolata</taxon>
        <taxon>Dinophyceae</taxon>
        <taxon>Suessiales</taxon>
        <taxon>Symbiodiniaceae</taxon>
        <taxon>Symbiodinium</taxon>
    </lineage>
</organism>
<dbReference type="PANTHER" id="PTHR10772:SF63">
    <property type="entry name" value="20 KDA CHAPERONIN, CHLOROPLASTIC"/>
    <property type="match status" value="1"/>
</dbReference>
<dbReference type="GO" id="GO:0051082">
    <property type="term" value="F:unfolded protein binding"/>
    <property type="evidence" value="ECO:0007669"/>
    <property type="project" value="TreeGrafter"/>
</dbReference>
<dbReference type="EMBL" id="CAJNIZ010047138">
    <property type="protein sequence ID" value="CAE7763140.1"/>
    <property type="molecule type" value="Genomic_DNA"/>
</dbReference>
<reference evidence="3" key="1">
    <citation type="submission" date="2021-02" db="EMBL/GenBank/DDBJ databases">
        <authorList>
            <person name="Dougan E. K."/>
            <person name="Rhodes N."/>
            <person name="Thang M."/>
            <person name="Chan C."/>
        </authorList>
    </citation>
    <scope>NUCLEOTIDE SEQUENCE</scope>
</reference>
<name>A0A812YA84_SYMPI</name>
<dbReference type="PANTHER" id="PTHR10772">
    <property type="entry name" value="10 KDA HEAT SHOCK PROTEIN"/>
    <property type="match status" value="1"/>
</dbReference>
<dbReference type="CDD" id="cd00320">
    <property type="entry name" value="cpn10"/>
    <property type="match status" value="1"/>
</dbReference>
<protein>
    <submittedName>
        <fullName evidence="3">GroS protein</fullName>
    </submittedName>
</protein>
<evidence type="ECO:0000256" key="1">
    <source>
        <dbReference type="ARBA" id="ARBA00006975"/>
    </source>
</evidence>
<accession>A0A812YA84</accession>
<evidence type="ECO:0000313" key="4">
    <source>
        <dbReference type="Proteomes" id="UP000649617"/>
    </source>
</evidence>
<dbReference type="GO" id="GO:0005524">
    <property type="term" value="F:ATP binding"/>
    <property type="evidence" value="ECO:0007669"/>
    <property type="project" value="InterPro"/>
</dbReference>
<sequence>MEIWTVYVTYCSGSSAHKLYQEGEVVAVGPGEAQTEGQVRCLSAMLSQRVQAIAETGVMVPMTVEVGEKVLYSKYGASETIECSGDDHILVREDDVLLKYKGDEPSLEQVSMPRGKVLVQLLAKEEA</sequence>
<dbReference type="OrthoDB" id="184876at2759"/>
<dbReference type="Pfam" id="PF00166">
    <property type="entry name" value="Cpn10"/>
    <property type="match status" value="1"/>
</dbReference>
<evidence type="ECO:0000313" key="3">
    <source>
        <dbReference type="EMBL" id="CAE7763140.1"/>
    </source>
</evidence>
<comment type="caution">
    <text evidence="3">The sequence shown here is derived from an EMBL/GenBank/DDBJ whole genome shotgun (WGS) entry which is preliminary data.</text>
</comment>
<dbReference type="GO" id="GO:0044183">
    <property type="term" value="F:protein folding chaperone"/>
    <property type="evidence" value="ECO:0007669"/>
    <property type="project" value="InterPro"/>
</dbReference>
<proteinExistence type="inferred from homology"/>
<dbReference type="InterPro" id="IPR020818">
    <property type="entry name" value="Chaperonin_GroES"/>
</dbReference>
<evidence type="ECO:0000256" key="2">
    <source>
        <dbReference type="ARBA" id="ARBA00023186"/>
    </source>
</evidence>
<dbReference type="Gene3D" id="2.30.33.40">
    <property type="entry name" value="GroES chaperonin"/>
    <property type="match status" value="1"/>
</dbReference>
<dbReference type="GO" id="GO:0051087">
    <property type="term" value="F:protein-folding chaperone binding"/>
    <property type="evidence" value="ECO:0007669"/>
    <property type="project" value="TreeGrafter"/>
</dbReference>
<dbReference type="AlphaFoldDB" id="A0A812YA84"/>
<keyword evidence="2" id="KW-0143">Chaperone</keyword>
<gene>
    <name evidence="3" type="primary">groS</name>
    <name evidence="3" type="ORF">SPIL2461_LOCUS22311</name>
</gene>
<dbReference type="InterPro" id="IPR011032">
    <property type="entry name" value="GroES-like_sf"/>
</dbReference>
<dbReference type="Proteomes" id="UP000649617">
    <property type="component" value="Unassembled WGS sequence"/>
</dbReference>
<dbReference type="GO" id="GO:0046872">
    <property type="term" value="F:metal ion binding"/>
    <property type="evidence" value="ECO:0007669"/>
    <property type="project" value="TreeGrafter"/>
</dbReference>
<dbReference type="GO" id="GO:0005739">
    <property type="term" value="C:mitochondrion"/>
    <property type="evidence" value="ECO:0007669"/>
    <property type="project" value="TreeGrafter"/>
</dbReference>
<dbReference type="InterPro" id="IPR037124">
    <property type="entry name" value="Chaperonin_GroES_sf"/>
</dbReference>
<comment type="similarity">
    <text evidence="1">Belongs to the GroES chaperonin family.</text>
</comment>
<keyword evidence="4" id="KW-1185">Reference proteome</keyword>
<dbReference type="SUPFAM" id="SSF50129">
    <property type="entry name" value="GroES-like"/>
    <property type="match status" value="1"/>
</dbReference>